<reference evidence="2 3" key="1">
    <citation type="submission" date="2016-07" db="EMBL/GenBank/DDBJ databases">
        <title>Pervasive Adenine N6-methylation of Active Genes in Fungi.</title>
        <authorList>
            <consortium name="DOE Joint Genome Institute"/>
            <person name="Mondo S.J."/>
            <person name="Dannebaum R.O."/>
            <person name="Kuo R.C."/>
            <person name="Labutti K."/>
            <person name="Haridas S."/>
            <person name="Kuo A."/>
            <person name="Salamov A."/>
            <person name="Ahrendt S.R."/>
            <person name="Lipzen A."/>
            <person name="Sullivan W."/>
            <person name="Andreopoulos W.B."/>
            <person name="Clum A."/>
            <person name="Lindquist E."/>
            <person name="Daum C."/>
            <person name="Ramamoorthy G.K."/>
            <person name="Gryganskyi A."/>
            <person name="Culley D."/>
            <person name="Magnuson J.K."/>
            <person name="James T.Y."/>
            <person name="O'Malley M.A."/>
            <person name="Stajich J.E."/>
            <person name="Spatafora J.W."/>
            <person name="Visel A."/>
            <person name="Grigoriev I.V."/>
        </authorList>
    </citation>
    <scope>NUCLEOTIDE SEQUENCE [LARGE SCALE GENOMIC DNA]</scope>
    <source>
        <strain evidence="2 3">NRRL 1336</strain>
    </source>
</reference>
<keyword evidence="3" id="KW-1185">Reference proteome</keyword>
<proteinExistence type="predicted"/>
<dbReference type="AlphaFoldDB" id="A0A1X2IY83"/>
<protein>
    <submittedName>
        <fullName evidence="2">Uncharacterized protein</fullName>
    </submittedName>
</protein>
<comment type="caution">
    <text evidence="2">The sequence shown here is derived from an EMBL/GenBank/DDBJ whole genome shotgun (WGS) entry which is preliminary data.</text>
</comment>
<organism evidence="2 3">
    <name type="scientific">Absidia repens</name>
    <dbReference type="NCBI Taxonomy" id="90262"/>
    <lineage>
        <taxon>Eukaryota</taxon>
        <taxon>Fungi</taxon>
        <taxon>Fungi incertae sedis</taxon>
        <taxon>Mucoromycota</taxon>
        <taxon>Mucoromycotina</taxon>
        <taxon>Mucoromycetes</taxon>
        <taxon>Mucorales</taxon>
        <taxon>Cunninghamellaceae</taxon>
        <taxon>Absidia</taxon>
    </lineage>
</organism>
<name>A0A1X2IY83_9FUNG</name>
<evidence type="ECO:0000256" key="1">
    <source>
        <dbReference type="SAM" id="Phobius"/>
    </source>
</evidence>
<dbReference type="Proteomes" id="UP000193560">
    <property type="component" value="Unassembled WGS sequence"/>
</dbReference>
<keyword evidence="1" id="KW-0472">Membrane</keyword>
<gene>
    <name evidence="2" type="ORF">BCR42DRAFT_387082</name>
</gene>
<evidence type="ECO:0000313" key="3">
    <source>
        <dbReference type="Proteomes" id="UP000193560"/>
    </source>
</evidence>
<evidence type="ECO:0000313" key="2">
    <source>
        <dbReference type="EMBL" id="ORZ24243.1"/>
    </source>
</evidence>
<keyword evidence="1" id="KW-0812">Transmembrane</keyword>
<accession>A0A1X2IY83</accession>
<feature type="transmembrane region" description="Helical" evidence="1">
    <location>
        <begin position="43"/>
        <end position="63"/>
    </location>
</feature>
<dbReference type="EMBL" id="MCGE01000002">
    <property type="protein sequence ID" value="ORZ24243.1"/>
    <property type="molecule type" value="Genomic_DNA"/>
</dbReference>
<keyword evidence="1" id="KW-1133">Transmembrane helix</keyword>
<sequence>MSWLKIGKSAVYLWIVMWKRGKSGKVIAKTVANDIWVNWYTMVQYKLCIIVVVIVFTWGGTFLNTTHPKFNVQYSDNSSNYGMVYLVYCTRHARCAQCSHIICL</sequence>